<gene>
    <name evidence="1" type="ORF">rsdtw13_16190</name>
</gene>
<comment type="caution">
    <text evidence="1">The sequence shown here is derived from an EMBL/GenBank/DDBJ whole genome shotgun (WGS) entry which is preliminary data.</text>
</comment>
<reference evidence="1" key="1">
    <citation type="journal article" date="2025" name="Int. J. Syst. Evol. Microbiol.">
        <title>Inconstantimicrobium mannanitabidum sp. nov., a novel member of the family Clostridiaceae isolated from anoxic soil under the treatment of reductive soil disinfestation.</title>
        <authorList>
            <person name="Ueki A."/>
            <person name="Tonouchi A."/>
            <person name="Honma S."/>
            <person name="Kaku N."/>
            <person name="Ueki K."/>
        </authorList>
    </citation>
    <scope>NUCLEOTIDE SEQUENCE</scope>
    <source>
        <strain evidence="1">TW13</strain>
    </source>
</reference>
<sequence length="146" mass="16885">MASSPIYLPLIKVKSYRDICEWLKNPDNSIWLGIYKGQVVSIMEISNKKSNDAQILSDEATISIGETYTLEEFMGYGITKAILHKVIEEYSNKGYKRCAVVFESQNISGSDFWLKYFTPVCYSLVRKVDDRITWANKNRNIETMLY</sequence>
<evidence type="ECO:0000313" key="2">
    <source>
        <dbReference type="Proteomes" id="UP001058074"/>
    </source>
</evidence>
<protein>
    <submittedName>
        <fullName evidence="1">Uncharacterized protein</fullName>
    </submittedName>
</protein>
<name>A0ACB5RCC3_9CLOT</name>
<keyword evidence="2" id="KW-1185">Reference proteome</keyword>
<evidence type="ECO:0000313" key="1">
    <source>
        <dbReference type="EMBL" id="GKX66361.1"/>
    </source>
</evidence>
<dbReference type="EMBL" id="BROD01000001">
    <property type="protein sequence ID" value="GKX66361.1"/>
    <property type="molecule type" value="Genomic_DNA"/>
</dbReference>
<dbReference type="Proteomes" id="UP001058074">
    <property type="component" value="Unassembled WGS sequence"/>
</dbReference>
<organism evidence="1 2">
    <name type="scientific">Inconstantimicrobium mannanitabidum</name>
    <dbReference type="NCBI Taxonomy" id="1604901"/>
    <lineage>
        <taxon>Bacteria</taxon>
        <taxon>Bacillati</taxon>
        <taxon>Bacillota</taxon>
        <taxon>Clostridia</taxon>
        <taxon>Eubacteriales</taxon>
        <taxon>Clostridiaceae</taxon>
        <taxon>Inconstantimicrobium</taxon>
    </lineage>
</organism>
<accession>A0ACB5RCC3</accession>
<proteinExistence type="predicted"/>